<evidence type="ECO:0000313" key="1">
    <source>
        <dbReference type="EMBL" id="JAH34078.1"/>
    </source>
</evidence>
<reference evidence="1" key="2">
    <citation type="journal article" date="2015" name="Fish Shellfish Immunol.">
        <title>Early steps in the European eel (Anguilla anguilla)-Vibrio vulnificus interaction in the gills: Role of the RtxA13 toxin.</title>
        <authorList>
            <person name="Callol A."/>
            <person name="Pajuelo D."/>
            <person name="Ebbesson L."/>
            <person name="Teles M."/>
            <person name="MacKenzie S."/>
            <person name="Amaro C."/>
        </authorList>
    </citation>
    <scope>NUCLEOTIDE SEQUENCE</scope>
</reference>
<sequence length="62" mass="7096">MAPISAITFMCNSHLADTHIQSYSRRRRTQLHLPNLYELYALLAEQNSKTSEYRCSSASCLC</sequence>
<dbReference type="AlphaFoldDB" id="A0A0E9S0M9"/>
<proteinExistence type="predicted"/>
<organism evidence="1">
    <name type="scientific">Anguilla anguilla</name>
    <name type="common">European freshwater eel</name>
    <name type="synonym">Muraena anguilla</name>
    <dbReference type="NCBI Taxonomy" id="7936"/>
    <lineage>
        <taxon>Eukaryota</taxon>
        <taxon>Metazoa</taxon>
        <taxon>Chordata</taxon>
        <taxon>Craniata</taxon>
        <taxon>Vertebrata</taxon>
        <taxon>Euteleostomi</taxon>
        <taxon>Actinopterygii</taxon>
        <taxon>Neopterygii</taxon>
        <taxon>Teleostei</taxon>
        <taxon>Anguilliformes</taxon>
        <taxon>Anguillidae</taxon>
        <taxon>Anguilla</taxon>
    </lineage>
</organism>
<dbReference type="EMBL" id="GBXM01074499">
    <property type="protein sequence ID" value="JAH34078.1"/>
    <property type="molecule type" value="Transcribed_RNA"/>
</dbReference>
<name>A0A0E9S0M9_ANGAN</name>
<accession>A0A0E9S0M9</accession>
<reference evidence="1" key="1">
    <citation type="submission" date="2014-11" db="EMBL/GenBank/DDBJ databases">
        <authorList>
            <person name="Amaro Gonzalez C."/>
        </authorList>
    </citation>
    <scope>NUCLEOTIDE SEQUENCE</scope>
</reference>
<protein>
    <submittedName>
        <fullName evidence="1">Uncharacterized protein</fullName>
    </submittedName>
</protein>